<gene>
    <name evidence="2" type="ORF">MMOR_53960</name>
</gene>
<evidence type="ECO:0000256" key="1">
    <source>
        <dbReference type="SAM" id="Phobius"/>
    </source>
</evidence>
<proteinExistence type="predicted"/>
<keyword evidence="1" id="KW-1133">Transmembrane helix</keyword>
<dbReference type="AlphaFoldDB" id="A0AAD1HGQ9"/>
<keyword evidence="1" id="KW-0812">Transmembrane</keyword>
<evidence type="ECO:0000313" key="2">
    <source>
        <dbReference type="EMBL" id="BBX04460.1"/>
    </source>
</evidence>
<keyword evidence="1" id="KW-0472">Membrane</keyword>
<feature type="transmembrane region" description="Helical" evidence="1">
    <location>
        <begin position="582"/>
        <end position="602"/>
    </location>
</feature>
<dbReference type="EMBL" id="AP022560">
    <property type="protein sequence ID" value="BBX04460.1"/>
    <property type="molecule type" value="Genomic_DNA"/>
</dbReference>
<sequence>MADAPTLSLTSLGVDGDISLYGVQGTQTITVPVPKGLAPGALTADVELPPYVRGGTLTVTQEGRELSRIELLVAESTPLSIPLTGARVADGTVTFTVRSRLLPEEGDCLFDPTAPLQLADAAIDYTGKEVAPARVADFLPPVLEKLTIFTPDKPTAAESDAAVELTTAVVSRYGAQNTDIDIAPLGDDRPVPPSAPLERNVVIREGSDAALTLQGRGGGVPALQISGPSNELANQARLLSSGLSQLALSAKVVAGPINSSPAEPVKQVNLRDLGQPELSATAFEPQVVVGLDQTRIGHPVRDMRVHLKGSYTPLPSTVGGQVVVSIGDRQIDRWAADSSGAIDRSVDLPQSELRRNTKLSVAVDIAGNTGQCGEFQPVTLTIDGDTTVDSSVADPPDPLGFQSVPQALMPTVQVGVEPESFDDTARAVSIMAGLQRLSGARLDTEVVPLSTAIDSASPAVLISADGWNADKVVPPVRSSTDGVVEVQRIGGGSPAKLTLDPATPFASLQVGHSGDRTVLFATSEDAPDQLDSLLDWLDGDAHRWATLDGTAVISLPGSDPVSIDIQAAAPPDTADDSGFNPIWWITAGVGVIIGASVIALAVHRRRHG</sequence>
<protein>
    <submittedName>
        <fullName evidence="2">Membrane protein</fullName>
    </submittedName>
</protein>
<dbReference type="Proteomes" id="UP000466681">
    <property type="component" value="Chromosome"/>
</dbReference>
<dbReference type="Gene3D" id="2.60.120.260">
    <property type="entry name" value="Galactose-binding domain-like"/>
    <property type="match status" value="1"/>
</dbReference>
<accession>A0AAD1HGQ9</accession>
<dbReference type="KEGG" id="mmor:MMOR_53960"/>
<name>A0AAD1HGQ9_9MYCO</name>
<evidence type="ECO:0000313" key="3">
    <source>
        <dbReference type="Proteomes" id="UP000466681"/>
    </source>
</evidence>
<keyword evidence="3" id="KW-1185">Reference proteome</keyword>
<reference evidence="2 3" key="1">
    <citation type="journal article" date="2019" name="Emerg. Microbes Infect.">
        <title>Comprehensive subspecies identification of 175 nontuberculous mycobacteria species based on 7547 genomic profiles.</title>
        <authorList>
            <person name="Matsumoto Y."/>
            <person name="Kinjo T."/>
            <person name="Motooka D."/>
            <person name="Nabeya D."/>
            <person name="Jung N."/>
            <person name="Uechi K."/>
            <person name="Horii T."/>
            <person name="Iida T."/>
            <person name="Fujita J."/>
            <person name="Nakamura S."/>
        </authorList>
    </citation>
    <scope>NUCLEOTIDE SEQUENCE [LARGE SCALE GENOMIC DNA]</scope>
    <source>
        <strain evidence="2 3">JCM 6375</strain>
    </source>
</reference>
<organism evidence="2 3">
    <name type="scientific">Mycolicibacterium moriokaense</name>
    <dbReference type="NCBI Taxonomy" id="39691"/>
    <lineage>
        <taxon>Bacteria</taxon>
        <taxon>Bacillati</taxon>
        <taxon>Actinomycetota</taxon>
        <taxon>Actinomycetes</taxon>
        <taxon>Mycobacteriales</taxon>
        <taxon>Mycobacteriaceae</taxon>
        <taxon>Mycolicibacterium</taxon>
    </lineage>
</organism>